<dbReference type="Gene3D" id="3.30.70.3290">
    <property type="match status" value="1"/>
</dbReference>
<keyword evidence="7" id="KW-0012">Acyltransferase</keyword>
<dbReference type="PROSITE" id="PS52004">
    <property type="entry name" value="KS3_2"/>
    <property type="match status" value="1"/>
</dbReference>
<dbReference type="InterPro" id="IPR014030">
    <property type="entry name" value="Ketoacyl_synth_N"/>
</dbReference>
<dbReference type="SUPFAM" id="SSF55048">
    <property type="entry name" value="Probable ACP-binding domain of malonyl-CoA ACP transacylase"/>
    <property type="match status" value="1"/>
</dbReference>
<evidence type="ECO:0000256" key="7">
    <source>
        <dbReference type="ARBA" id="ARBA00023315"/>
    </source>
</evidence>
<keyword evidence="4 11" id="KW-0808">Transferase</keyword>
<dbReference type="Gene3D" id="3.40.47.10">
    <property type="match status" value="1"/>
</dbReference>
<dbReference type="Pfam" id="PF00109">
    <property type="entry name" value="ketoacyl-synt"/>
    <property type="match status" value="1"/>
</dbReference>
<dbReference type="PROSITE" id="PS00606">
    <property type="entry name" value="KS3_1"/>
    <property type="match status" value="1"/>
</dbReference>
<evidence type="ECO:0000256" key="3">
    <source>
        <dbReference type="ARBA" id="ARBA00022553"/>
    </source>
</evidence>
<evidence type="ECO:0000256" key="5">
    <source>
        <dbReference type="ARBA" id="ARBA00023194"/>
    </source>
</evidence>
<dbReference type="InterPro" id="IPR013968">
    <property type="entry name" value="PKS_KR"/>
</dbReference>
<accession>A0AAE3ZGV2</accession>
<keyword evidence="5" id="KW-0045">Antibiotic biosynthesis</keyword>
<dbReference type="GO" id="GO:0004312">
    <property type="term" value="F:fatty acid synthase activity"/>
    <property type="evidence" value="ECO:0007669"/>
    <property type="project" value="TreeGrafter"/>
</dbReference>
<dbReference type="InterPro" id="IPR057326">
    <property type="entry name" value="KR_dom"/>
</dbReference>
<proteinExistence type="predicted"/>
<dbReference type="Gene3D" id="1.10.1200.10">
    <property type="entry name" value="ACP-like"/>
    <property type="match status" value="1"/>
</dbReference>
<gene>
    <name evidence="11" type="ORF">JOF55_003842</name>
</gene>
<dbReference type="GO" id="GO:0033068">
    <property type="term" value="P:macrolide biosynthetic process"/>
    <property type="evidence" value="ECO:0007669"/>
    <property type="project" value="UniProtKB-ARBA"/>
</dbReference>
<dbReference type="InterPro" id="IPR018201">
    <property type="entry name" value="Ketoacyl_synth_AS"/>
</dbReference>
<dbReference type="SUPFAM" id="SSF51735">
    <property type="entry name" value="NAD(P)-binding Rossmann-fold domains"/>
    <property type="match status" value="2"/>
</dbReference>
<dbReference type="Pfam" id="PF08659">
    <property type="entry name" value="KR"/>
    <property type="match status" value="1"/>
</dbReference>
<keyword evidence="12" id="KW-1185">Reference proteome</keyword>
<keyword evidence="2" id="KW-0596">Phosphopantetheine</keyword>
<evidence type="ECO:0000313" key="11">
    <source>
        <dbReference type="EMBL" id="MDR7303661.1"/>
    </source>
</evidence>
<keyword evidence="3" id="KW-0597">Phosphoprotein</keyword>
<dbReference type="Pfam" id="PF08990">
    <property type="entry name" value="Docking"/>
    <property type="match status" value="1"/>
</dbReference>
<dbReference type="InterPro" id="IPR036736">
    <property type="entry name" value="ACP-like_sf"/>
</dbReference>
<organism evidence="11 12">
    <name type="scientific">Haloactinomyces albus</name>
    <dbReference type="NCBI Taxonomy" id="1352928"/>
    <lineage>
        <taxon>Bacteria</taxon>
        <taxon>Bacillati</taxon>
        <taxon>Actinomycetota</taxon>
        <taxon>Actinomycetes</taxon>
        <taxon>Actinopolysporales</taxon>
        <taxon>Actinopolysporaceae</taxon>
        <taxon>Haloactinomyces</taxon>
    </lineage>
</organism>
<dbReference type="CDD" id="cd08952">
    <property type="entry name" value="KR_1_SDR_x"/>
    <property type="match status" value="1"/>
</dbReference>
<dbReference type="SMART" id="SM00825">
    <property type="entry name" value="PKS_KS"/>
    <property type="match status" value="1"/>
</dbReference>
<dbReference type="PANTHER" id="PTHR43775">
    <property type="entry name" value="FATTY ACID SYNTHASE"/>
    <property type="match status" value="1"/>
</dbReference>
<dbReference type="SUPFAM" id="SSF47336">
    <property type="entry name" value="ACP-like"/>
    <property type="match status" value="1"/>
</dbReference>
<evidence type="ECO:0000313" key="12">
    <source>
        <dbReference type="Proteomes" id="UP001180845"/>
    </source>
</evidence>
<feature type="domain" description="Ketosynthase family 3 (KS3)" evidence="10">
    <location>
        <begin position="36"/>
        <end position="463"/>
    </location>
</feature>
<dbReference type="Gene3D" id="3.40.50.11460">
    <property type="match status" value="1"/>
</dbReference>
<dbReference type="InterPro" id="IPR020806">
    <property type="entry name" value="PKS_PP-bd"/>
</dbReference>
<comment type="caution">
    <text evidence="11">The sequence shown here is derived from an EMBL/GenBank/DDBJ whole genome shotgun (WGS) entry which is preliminary data.</text>
</comment>
<dbReference type="SUPFAM" id="SSF52151">
    <property type="entry name" value="FabD/lysophospholipase-like"/>
    <property type="match status" value="1"/>
</dbReference>
<dbReference type="FunFam" id="3.40.47.10:FF:000019">
    <property type="entry name" value="Polyketide synthase type I"/>
    <property type="match status" value="1"/>
</dbReference>
<sequence>MTNSEKEQKLLDYLKWVTNDLHQTRQRLAEARSTQKEPIAIVSMSCRYPGGVRSERDLWDLVASGKDAIDGFPQDRGWDLDNLFDTDPEKKGKSYAHEGGFLNDASGFDAGFFGISPREAMAMDPQQRLLLESSWEAFEHGGIDPGDMRGSRTGVFSGVMYTDYGSRVQQPPEEVEGLLGIGSAGSVASGRVAYTLGLEGPALTVDTACSSSLVALHLAVRALRNDECSLALAGGVTVMATPGVFVEFSRQRGLAPNGRCKPFSAAADGTGWGEGIGILLLERLSDARANGHPVLAVLRGSAVNQDGASNGLTSPNGPAQERLIHQALTDAGLDTHDIDAVEAHGTGTELGDPIEAQALLGTYGHQRAYDRPLYMGSIKSNIGHTQAAAGVAGVIKMVQAMRHRVLPKTLYADEPTPHIDWDSEAVALLGEARDWIPNGNQPRRAGVSSFGISGTNAHVIVEQAPESEEASHTTEQPNERMTPWVISARSADALRDQAVRLRSFVRENPNLRIADVGFSLATTRTHFEHRAALVGADRDTFLYGLDALTQGEPSPTLVRGSASDKNVTAFLFTGQGSQRLGMGRELYESFPVFAGAFDDVCQALDRHLDQPIRDVVFAEPESEQAKLLDRTMYTQAALFALETALYRLVGHWGLHPDYLAGHSIGELTAAHIAGVVSLPDAAAMVAARGRLMEEARDDGAMVSVDASEDEVLAVLAHRTDDLRIGAVNGPRSVVISGDEELAVEVMEHFKSEGHKVRRLKVSHAFHSPHMNEAADKFGDVVAGLELRPPTMPIVSNLTGQLATAEQMCSPEYWCNHIRYAVRFDDAIHTLYTNGVTRYLELGPDATLTAMADSSLKQYADASVQPSLTPVLRPRRPEIRSALSTLSEQHVTGYPVDWHTVFEDTEARRVELPGYPFQHRPYWLHDSAPSAGTPGRKDPGIEAEFWKLVEQQDTNSLAAILGMSEEQRSGLATILPTLSQWRRKDGWRFRIGWNPLPDLDTAALSGRWLVVLPEEWADSEFTHAVTEALIDAGAEVLTVVVDERVEDHDVLSGYLSKAIATGTRSSDPVHGVLSLLALTADREGPENGMSCPGSLIVLAEALEDAEIAAPMWTITRGAFSVTDSPGTVDPSPWQAATWGLAQAMAVESPARWGGMIDLPEALDGNTRHQLPAVLASGTRSVDTGENQIALRGSRGYAKRLLPVRPLDNEQSWTPSGTVLVTGVDSVIGREAAVWLAEHGAEHLLLTLSTDTGSREAEVLEAELSRFGVPISLVRCELTDQDAVAGILADVPAERPLNAVVHTTAAAIESPAVPPSSKQIRNTLAPAVTAATVLDELTRERSLAAFVLFAPAAGVLGVPGFSAQGTVQAYFDALVSTRRAQSRPATAIAWGPVDTGTDETERFGLRPLSARFAMEVLGQAADSGPDCLLLADFDRAVLRENTAASHEHFLREVLDFDTHDGSPFGDEPTPLLSRLHTLSDEEKLRTVLERVYRNAASVLGLDSVEEISEDSNLLDLGFSSFSALELSNRLRLEGLEMSPAIFYENPNPLDIARQLLLVLDGGASELDDESDPDEPNGGIHHGQS</sequence>
<dbReference type="GO" id="GO:0004315">
    <property type="term" value="F:3-oxoacyl-[acyl-carrier-protein] synthase activity"/>
    <property type="evidence" value="ECO:0007669"/>
    <property type="project" value="InterPro"/>
</dbReference>
<dbReference type="NCBIfam" id="NF045894">
    <property type="entry name" value="PKS_plus_SDR"/>
    <property type="match status" value="1"/>
</dbReference>
<dbReference type="Pfam" id="PF00550">
    <property type="entry name" value="PP-binding"/>
    <property type="match status" value="1"/>
</dbReference>
<dbReference type="Proteomes" id="UP001180845">
    <property type="component" value="Unassembled WGS sequence"/>
</dbReference>
<keyword evidence="6" id="KW-0511">Multifunctional enzyme</keyword>
<dbReference type="SMART" id="SM00822">
    <property type="entry name" value="PKS_KR"/>
    <property type="match status" value="1"/>
</dbReference>
<evidence type="ECO:0000256" key="1">
    <source>
        <dbReference type="ARBA" id="ARBA00001957"/>
    </source>
</evidence>
<dbReference type="InterPro" id="IPR014031">
    <property type="entry name" value="Ketoacyl_synth_C"/>
</dbReference>
<dbReference type="InterPro" id="IPR036291">
    <property type="entry name" value="NAD(P)-bd_dom_sf"/>
</dbReference>
<dbReference type="InterPro" id="IPR041618">
    <property type="entry name" value="PKS_DE"/>
</dbReference>
<evidence type="ECO:0000259" key="9">
    <source>
        <dbReference type="PROSITE" id="PS50075"/>
    </source>
</evidence>
<dbReference type="Pfam" id="PF22621">
    <property type="entry name" value="CurL-like_PKS_C"/>
    <property type="match status" value="1"/>
</dbReference>
<dbReference type="InterPro" id="IPR014043">
    <property type="entry name" value="Acyl_transferase_dom"/>
</dbReference>
<dbReference type="Pfam" id="PF00698">
    <property type="entry name" value="Acyl_transf_1"/>
    <property type="match status" value="1"/>
</dbReference>
<dbReference type="GO" id="GO:0031177">
    <property type="term" value="F:phosphopantetheine binding"/>
    <property type="evidence" value="ECO:0007669"/>
    <property type="project" value="InterPro"/>
</dbReference>
<reference evidence="11" key="1">
    <citation type="submission" date="2023-07" db="EMBL/GenBank/DDBJ databases">
        <title>Sequencing the genomes of 1000 actinobacteria strains.</title>
        <authorList>
            <person name="Klenk H.-P."/>
        </authorList>
    </citation>
    <scope>NUCLEOTIDE SEQUENCE</scope>
    <source>
        <strain evidence="11">DSM 45977</strain>
    </source>
</reference>
<evidence type="ECO:0000259" key="10">
    <source>
        <dbReference type="PROSITE" id="PS52004"/>
    </source>
</evidence>
<dbReference type="SMART" id="SM00827">
    <property type="entry name" value="PKS_AT"/>
    <property type="match status" value="1"/>
</dbReference>
<dbReference type="InterPro" id="IPR016039">
    <property type="entry name" value="Thiolase-like"/>
</dbReference>
<dbReference type="SUPFAM" id="SSF53901">
    <property type="entry name" value="Thiolase-like"/>
    <property type="match status" value="1"/>
</dbReference>
<comment type="cofactor">
    <cofactor evidence="1">
        <name>pantetheine 4'-phosphate</name>
        <dbReference type="ChEBI" id="CHEBI:47942"/>
    </cofactor>
</comment>
<dbReference type="InterPro" id="IPR016036">
    <property type="entry name" value="Malonyl_transacylase_ACP-bd"/>
</dbReference>
<dbReference type="InterPro" id="IPR009081">
    <property type="entry name" value="PP-bd_ACP"/>
</dbReference>
<dbReference type="Pfam" id="PF18369">
    <property type="entry name" value="PKS_DE"/>
    <property type="match status" value="1"/>
</dbReference>
<feature type="domain" description="Carrier" evidence="9">
    <location>
        <begin position="1483"/>
        <end position="1557"/>
    </location>
</feature>
<dbReference type="InterPro" id="IPR015083">
    <property type="entry name" value="NorB/c/GfsB-D-like_docking"/>
</dbReference>
<dbReference type="GO" id="GO:0006633">
    <property type="term" value="P:fatty acid biosynthetic process"/>
    <property type="evidence" value="ECO:0007669"/>
    <property type="project" value="InterPro"/>
</dbReference>
<dbReference type="PANTHER" id="PTHR43775:SF51">
    <property type="entry name" value="INACTIVE PHENOLPHTHIOCEROL SYNTHESIS POLYKETIDE SYNTHASE TYPE I PKS1-RELATED"/>
    <property type="match status" value="1"/>
</dbReference>
<dbReference type="EMBL" id="JAVDXW010000001">
    <property type="protein sequence ID" value="MDR7303661.1"/>
    <property type="molecule type" value="Genomic_DNA"/>
</dbReference>
<feature type="region of interest" description="Disordered" evidence="8">
    <location>
        <begin position="1562"/>
        <end position="1582"/>
    </location>
</feature>
<dbReference type="InterPro" id="IPR050091">
    <property type="entry name" value="PKS_NRPS_Biosynth_Enz"/>
</dbReference>
<dbReference type="RefSeq" id="WP_310276120.1">
    <property type="nucleotide sequence ID" value="NZ_JAVDXW010000001.1"/>
</dbReference>
<evidence type="ECO:0000256" key="6">
    <source>
        <dbReference type="ARBA" id="ARBA00023268"/>
    </source>
</evidence>
<dbReference type="Pfam" id="PF02801">
    <property type="entry name" value="Ketoacyl-synt_C"/>
    <property type="match status" value="1"/>
</dbReference>
<evidence type="ECO:0000256" key="2">
    <source>
        <dbReference type="ARBA" id="ARBA00022450"/>
    </source>
</evidence>
<dbReference type="Gene3D" id="3.40.366.10">
    <property type="entry name" value="Malonyl-Coenzyme A Acyl Carrier Protein, domain 2"/>
    <property type="match status" value="1"/>
</dbReference>
<dbReference type="InterPro" id="IPR020841">
    <property type="entry name" value="PKS_Beta-ketoAc_synthase_dom"/>
</dbReference>
<dbReference type="PROSITE" id="PS50075">
    <property type="entry name" value="CARRIER"/>
    <property type="match status" value="1"/>
</dbReference>
<feature type="compositionally biased region" description="Acidic residues" evidence="8">
    <location>
        <begin position="1563"/>
        <end position="1572"/>
    </location>
</feature>
<dbReference type="CDD" id="cd00833">
    <property type="entry name" value="PKS"/>
    <property type="match status" value="1"/>
</dbReference>
<dbReference type="InterPro" id="IPR016035">
    <property type="entry name" value="Acyl_Trfase/lysoPLipase"/>
</dbReference>
<evidence type="ECO:0000256" key="8">
    <source>
        <dbReference type="SAM" id="MobiDB-lite"/>
    </source>
</evidence>
<dbReference type="InterPro" id="IPR001227">
    <property type="entry name" value="Ac_transferase_dom_sf"/>
</dbReference>
<dbReference type="FunFam" id="3.40.366.10:FF:000002">
    <property type="entry name" value="Probable polyketide synthase 2"/>
    <property type="match status" value="1"/>
</dbReference>
<dbReference type="Gene3D" id="3.40.50.720">
    <property type="entry name" value="NAD(P)-binding Rossmann-like Domain"/>
    <property type="match status" value="1"/>
</dbReference>
<dbReference type="SMART" id="SM00823">
    <property type="entry name" value="PKS_PP"/>
    <property type="match status" value="1"/>
</dbReference>
<dbReference type="Gene3D" id="6.10.140.1830">
    <property type="match status" value="1"/>
</dbReference>
<protein>
    <submittedName>
        <fullName evidence="11">Acyl transferase domain-containing protein/aryl carrier-like protein</fullName>
    </submittedName>
</protein>
<name>A0AAE3ZGV2_9ACTN</name>
<evidence type="ECO:0000256" key="4">
    <source>
        <dbReference type="ARBA" id="ARBA00022679"/>
    </source>
</evidence>